<evidence type="ECO:0000313" key="10">
    <source>
        <dbReference type="EMBL" id="QKZ04810.1"/>
    </source>
</evidence>
<dbReference type="InterPro" id="IPR013563">
    <property type="entry name" value="Oligopep_ABC_C"/>
</dbReference>
<dbReference type="InterPro" id="IPR003439">
    <property type="entry name" value="ABC_transporter-like_ATP-bd"/>
</dbReference>
<dbReference type="FunFam" id="3.40.50.300:FF:000016">
    <property type="entry name" value="Oligopeptide ABC transporter ATP-binding component"/>
    <property type="match status" value="1"/>
</dbReference>
<dbReference type="SUPFAM" id="SSF52540">
    <property type="entry name" value="P-loop containing nucleoside triphosphate hydrolases"/>
    <property type="match status" value="2"/>
</dbReference>
<dbReference type="InterPro" id="IPR017871">
    <property type="entry name" value="ABC_transporter-like_CS"/>
</dbReference>
<dbReference type="RefSeq" id="WP_176570851.1">
    <property type="nucleotide sequence ID" value="NZ_CP056030.1"/>
</dbReference>
<evidence type="ECO:0000313" key="11">
    <source>
        <dbReference type="Proteomes" id="UP000509568"/>
    </source>
</evidence>
<feature type="domain" description="ABC transporter" evidence="9">
    <location>
        <begin position="283"/>
        <end position="527"/>
    </location>
</feature>
<name>A0A7D5HDJ8_9PSED</name>
<dbReference type="Gene3D" id="3.40.50.300">
    <property type="entry name" value="P-loop containing nucleotide triphosphate hydrolases"/>
    <property type="match status" value="2"/>
</dbReference>
<evidence type="ECO:0000259" key="9">
    <source>
        <dbReference type="PROSITE" id="PS50893"/>
    </source>
</evidence>
<evidence type="ECO:0000256" key="3">
    <source>
        <dbReference type="ARBA" id="ARBA00022741"/>
    </source>
</evidence>
<evidence type="ECO:0000256" key="5">
    <source>
        <dbReference type="ARBA" id="ARBA00038852"/>
    </source>
</evidence>
<keyword evidence="3" id="KW-0547">Nucleotide-binding</keyword>
<keyword evidence="11" id="KW-1185">Reference proteome</keyword>
<gene>
    <name evidence="10" type="ORF">HWQ56_13830</name>
</gene>
<dbReference type="SMART" id="SM00382">
    <property type="entry name" value="AAA"/>
    <property type="match status" value="2"/>
</dbReference>
<evidence type="ECO:0000256" key="8">
    <source>
        <dbReference type="ARBA" id="ARBA00065473"/>
    </source>
</evidence>
<dbReference type="PANTHER" id="PTHR43776">
    <property type="entry name" value="TRANSPORT ATP-BINDING PROTEIN"/>
    <property type="match status" value="1"/>
</dbReference>
<dbReference type="Proteomes" id="UP000509568">
    <property type="component" value="Chromosome"/>
</dbReference>
<evidence type="ECO:0000256" key="4">
    <source>
        <dbReference type="ARBA" id="ARBA00022840"/>
    </source>
</evidence>
<dbReference type="CDD" id="cd03257">
    <property type="entry name" value="ABC_NikE_OppD_transporters"/>
    <property type="match status" value="2"/>
</dbReference>
<dbReference type="NCBIfam" id="NF008453">
    <property type="entry name" value="PRK11308.1"/>
    <property type="match status" value="2"/>
</dbReference>
<comment type="similarity">
    <text evidence="1">Belongs to the ABC transporter superfamily.</text>
</comment>
<dbReference type="Pfam" id="PF00005">
    <property type="entry name" value="ABC_tran"/>
    <property type="match status" value="2"/>
</dbReference>
<dbReference type="EC" id="7.4.2.9" evidence="5"/>
<comment type="subunit">
    <text evidence="8">The complex is composed of two ATP-binding proteins (DppD and DppF), two transmembrane proteins (DppB and DppC) and a solute-binding protein (DppA1-A5). Five orthologous SBPs (DppA1-A5) are present in P.aeruginosa, which increases the substrate specificity of the DppBCDF transporter.</text>
</comment>
<keyword evidence="2" id="KW-0813">Transport</keyword>
<dbReference type="GO" id="GO:0015833">
    <property type="term" value="P:peptide transport"/>
    <property type="evidence" value="ECO:0007669"/>
    <property type="project" value="InterPro"/>
</dbReference>
<dbReference type="NCBIfam" id="NF007739">
    <property type="entry name" value="PRK10419.1"/>
    <property type="match status" value="2"/>
</dbReference>
<comment type="catalytic activity">
    <reaction evidence="6">
        <text>a dipeptide(out) + ATP + H2O = a dipeptide(in) + ADP + phosphate + H(+)</text>
        <dbReference type="Rhea" id="RHEA:23120"/>
        <dbReference type="ChEBI" id="CHEBI:15377"/>
        <dbReference type="ChEBI" id="CHEBI:15378"/>
        <dbReference type="ChEBI" id="CHEBI:30616"/>
        <dbReference type="ChEBI" id="CHEBI:43474"/>
        <dbReference type="ChEBI" id="CHEBI:90799"/>
        <dbReference type="ChEBI" id="CHEBI:456216"/>
        <dbReference type="EC" id="7.4.2.9"/>
    </reaction>
</comment>
<proteinExistence type="inferred from homology"/>
<dbReference type="EMBL" id="CP056030">
    <property type="protein sequence ID" value="QKZ04810.1"/>
    <property type="molecule type" value="Genomic_DNA"/>
</dbReference>
<dbReference type="GO" id="GO:0055085">
    <property type="term" value="P:transmembrane transport"/>
    <property type="evidence" value="ECO:0007669"/>
    <property type="project" value="UniProtKB-ARBA"/>
</dbReference>
<keyword evidence="4 10" id="KW-0067">ATP-binding</keyword>
<evidence type="ECO:0000256" key="6">
    <source>
        <dbReference type="ARBA" id="ARBA00047356"/>
    </source>
</evidence>
<dbReference type="InterPro" id="IPR050319">
    <property type="entry name" value="ABC_transp_ATP-bind"/>
</dbReference>
<evidence type="ECO:0000256" key="1">
    <source>
        <dbReference type="ARBA" id="ARBA00005417"/>
    </source>
</evidence>
<dbReference type="InterPro" id="IPR003593">
    <property type="entry name" value="AAA+_ATPase"/>
</dbReference>
<dbReference type="AlphaFoldDB" id="A0A7D5HDJ8"/>
<evidence type="ECO:0000256" key="7">
    <source>
        <dbReference type="ARBA" id="ARBA00058018"/>
    </source>
</evidence>
<dbReference type="GO" id="GO:0016887">
    <property type="term" value="F:ATP hydrolysis activity"/>
    <property type="evidence" value="ECO:0007669"/>
    <property type="project" value="InterPro"/>
</dbReference>
<dbReference type="InterPro" id="IPR027417">
    <property type="entry name" value="P-loop_NTPase"/>
</dbReference>
<dbReference type="KEGG" id="pez:HWQ56_13830"/>
<organism evidence="10 11">
    <name type="scientific">Pseudomonas eucalypticola</name>
    <dbReference type="NCBI Taxonomy" id="2599595"/>
    <lineage>
        <taxon>Bacteria</taxon>
        <taxon>Pseudomonadati</taxon>
        <taxon>Pseudomonadota</taxon>
        <taxon>Gammaproteobacteria</taxon>
        <taxon>Pseudomonadales</taxon>
        <taxon>Pseudomonadaceae</taxon>
        <taxon>Pseudomonas</taxon>
    </lineage>
</organism>
<protein>
    <recommendedName>
        <fullName evidence="5">ABC-type dipeptide transporter</fullName>
        <ecNumber evidence="5">7.4.2.9</ecNumber>
    </recommendedName>
</protein>
<dbReference type="GO" id="GO:0005524">
    <property type="term" value="F:ATP binding"/>
    <property type="evidence" value="ECO:0007669"/>
    <property type="project" value="UniProtKB-KW"/>
</dbReference>
<dbReference type="Pfam" id="PF08352">
    <property type="entry name" value="oligo_HPY"/>
    <property type="match status" value="1"/>
</dbReference>
<comment type="function">
    <text evidence="7">Part of the ABC transporter DppABCDF involved in the uptake of various di/tripeptides. Is also involved in the uptake of phaseolotoxin, a toxic tripeptide inhibiting the enzyme ornithine carbamoyltransferase. Responsible for energy coupling to the transport system.</text>
</comment>
<dbReference type="NCBIfam" id="NF010167">
    <property type="entry name" value="PRK13648.1"/>
    <property type="match status" value="2"/>
</dbReference>
<dbReference type="PROSITE" id="PS50893">
    <property type="entry name" value="ABC_TRANSPORTER_2"/>
    <property type="match status" value="2"/>
</dbReference>
<dbReference type="PANTHER" id="PTHR43776:SF7">
    <property type="entry name" value="D,D-DIPEPTIDE TRANSPORT ATP-BINDING PROTEIN DDPF-RELATED"/>
    <property type="match status" value="1"/>
</dbReference>
<evidence type="ECO:0000256" key="2">
    <source>
        <dbReference type="ARBA" id="ARBA00022448"/>
    </source>
</evidence>
<feature type="domain" description="ABC transporter" evidence="9">
    <location>
        <begin position="9"/>
        <end position="258"/>
    </location>
</feature>
<dbReference type="PROSITE" id="PS00211">
    <property type="entry name" value="ABC_TRANSPORTER_1"/>
    <property type="match status" value="2"/>
</dbReference>
<accession>A0A7D5HDJ8</accession>
<sequence>MSARTTPLLQVSNLHIDYHSAQGDVPGVTGVSFELHAGEVLAIVGESGSGKSTTAAALVGLLAESARVRSGSIRLDGRELLGLGERQWQQVRGVQIGFVPQDPGLSLDPVKRVGAQLVEAMTVHGLPRAVARDRSLGLLREVGLPAVEQLARRYPHELSGGMRQRVLVAMGLANRPALVIADEPTSALDVEVQRQVLDCLQGLAQERQAAVILITHDLDVALQRADRVLVMRRGRVVESGAAAQVLRQPRHAYTRALLAAAPSAQAACLRQRSPAHWALAPILEVSGLHKSFATWRQPGPPAVDDVSFEVPRGGTTSLVGASGSGKSTTARLLLGLERADGGSVRFNGRELLGTSRRDWRELRRQIQVVYQNPYASLNPRLSLAQIISEPLQAFAVGTTATRRQRVADLLAQVHVPATLIDNRPDSLSGGQRQRVAIARALALEPELVVLDEPLSALDVLVQQQILELLDELQQRLGLSYLFISHDLSVVRRISDRVVVMQGGRVVEQGVCEEVFSRPVHGFTQGLLEAAIGVPQR</sequence>
<reference evidence="10 11" key="1">
    <citation type="submission" date="2020-06" db="EMBL/GenBank/DDBJ databases">
        <title>Pseudomonas eucalypticola sp. nov., an endophyte of Eucalyptus dunnii leaves with biocontrol ability of eucalyptus leaf blight.</title>
        <authorList>
            <person name="Liu Y."/>
            <person name="Song Z."/>
            <person name="Zeng H."/>
            <person name="Lu M."/>
            <person name="Wang X."/>
            <person name="Lian X."/>
            <person name="Zhang Q."/>
        </authorList>
    </citation>
    <scope>NUCLEOTIDE SEQUENCE [LARGE SCALE GENOMIC DNA]</scope>
    <source>
        <strain evidence="10 11">NP-1</strain>
    </source>
</reference>